<dbReference type="SUPFAM" id="SSF88723">
    <property type="entry name" value="PIN domain-like"/>
    <property type="match status" value="1"/>
</dbReference>
<proteinExistence type="inferred from homology"/>
<evidence type="ECO:0000259" key="9">
    <source>
        <dbReference type="Pfam" id="PF24779"/>
    </source>
</evidence>
<evidence type="ECO:0000256" key="1">
    <source>
        <dbReference type="ARBA" id="ARBA00004604"/>
    </source>
</evidence>
<evidence type="ECO:0000313" key="10">
    <source>
        <dbReference type="EMBL" id="KIM51095.1"/>
    </source>
</evidence>
<sequence length="255" mass="28655">MRQKRAKTYRKLMSLYRLSFGFREPYQVLVDAEMCRIAIESKLDLAKQLGTVLQGTVKPMITQCSIHELYLQGKAQQPAVDLAKTFERRKCNHKEAIPGDECLASVVGNTNQHRYVIATLSQPLRAQLRLIPAVPIVHINRAVMILEPPSNETLRVKHQSEQQALGAAPSELAKIPSQPTNPPRRKKGPKGPNPLSVKKKVVRPTDMRMLRGGSSESLPIGEKRMREGEDEQVPAPHKRKRRRKHSGFTTTPVVG</sequence>
<reference evidence="11" key="2">
    <citation type="submission" date="2015-01" db="EMBL/GenBank/DDBJ databases">
        <title>Evolutionary Origins and Diversification of the Mycorrhizal Mutualists.</title>
        <authorList>
            <consortium name="DOE Joint Genome Institute"/>
            <consortium name="Mycorrhizal Genomics Consortium"/>
            <person name="Kohler A."/>
            <person name="Kuo A."/>
            <person name="Nagy L.G."/>
            <person name="Floudas D."/>
            <person name="Copeland A."/>
            <person name="Barry K.W."/>
            <person name="Cichocki N."/>
            <person name="Veneault-Fourrey C."/>
            <person name="LaButti K."/>
            <person name="Lindquist E.A."/>
            <person name="Lipzen A."/>
            <person name="Lundell T."/>
            <person name="Morin E."/>
            <person name="Murat C."/>
            <person name="Riley R."/>
            <person name="Ohm R."/>
            <person name="Sun H."/>
            <person name="Tunlid A."/>
            <person name="Henrissat B."/>
            <person name="Grigoriev I.V."/>
            <person name="Hibbett D.S."/>
            <person name="Martin F."/>
        </authorList>
    </citation>
    <scope>NUCLEOTIDE SEQUENCE [LARGE SCALE GENOMIC DNA]</scope>
    <source>
        <strain evidence="11">Foug A</strain>
    </source>
</reference>
<dbReference type="Proteomes" id="UP000053989">
    <property type="component" value="Unassembled WGS sequence"/>
</dbReference>
<evidence type="ECO:0000256" key="4">
    <source>
        <dbReference type="ARBA" id="ARBA00023242"/>
    </source>
</evidence>
<evidence type="ECO:0000256" key="5">
    <source>
        <dbReference type="ARBA" id="ARBA00037300"/>
    </source>
</evidence>
<feature type="domain" description="UTP23 sensor motif region" evidence="9">
    <location>
        <begin position="184"/>
        <end position="200"/>
    </location>
</feature>
<name>A0A0C3CR90_9AGAM</name>
<keyword evidence="11" id="KW-1185">Reference proteome</keyword>
<gene>
    <name evidence="10" type="ORF">SCLCIDRAFT_144025</name>
</gene>
<dbReference type="STRING" id="1036808.A0A0C3CR90"/>
<dbReference type="FunFam" id="3.40.50.1010:FF:000006">
    <property type="entry name" value="rRNA-processing protein UTP23 homolog"/>
    <property type="match status" value="1"/>
</dbReference>
<comment type="function">
    <text evidence="5">Involved in rRNA-processing and ribosome biogenesis.</text>
</comment>
<evidence type="ECO:0000256" key="8">
    <source>
        <dbReference type="SAM" id="MobiDB-lite"/>
    </source>
</evidence>
<dbReference type="OrthoDB" id="25675at2759"/>
<dbReference type="InterPro" id="IPR006984">
    <property type="entry name" value="Fcf1/UTP23"/>
</dbReference>
<reference evidence="10 11" key="1">
    <citation type="submission" date="2014-04" db="EMBL/GenBank/DDBJ databases">
        <authorList>
            <consortium name="DOE Joint Genome Institute"/>
            <person name="Kuo A."/>
            <person name="Kohler A."/>
            <person name="Nagy L.G."/>
            <person name="Floudas D."/>
            <person name="Copeland A."/>
            <person name="Barry K.W."/>
            <person name="Cichocki N."/>
            <person name="Veneault-Fourrey C."/>
            <person name="LaButti K."/>
            <person name="Lindquist E.A."/>
            <person name="Lipzen A."/>
            <person name="Lundell T."/>
            <person name="Morin E."/>
            <person name="Murat C."/>
            <person name="Sun H."/>
            <person name="Tunlid A."/>
            <person name="Henrissat B."/>
            <person name="Grigoriev I.V."/>
            <person name="Hibbett D.S."/>
            <person name="Martin F."/>
            <person name="Nordberg H.P."/>
            <person name="Cantor M.N."/>
            <person name="Hua S.X."/>
        </authorList>
    </citation>
    <scope>NUCLEOTIDE SEQUENCE [LARGE SCALE GENOMIC DNA]</scope>
    <source>
        <strain evidence="10 11">Foug A</strain>
    </source>
</reference>
<dbReference type="GO" id="GO:0006364">
    <property type="term" value="P:rRNA processing"/>
    <property type="evidence" value="ECO:0007669"/>
    <property type="project" value="UniProtKB-KW"/>
</dbReference>
<evidence type="ECO:0000256" key="2">
    <source>
        <dbReference type="ARBA" id="ARBA00022517"/>
    </source>
</evidence>
<comment type="similarity">
    <text evidence="6">Belongs to the UTP23/FCF1 family. UTP23 subfamily.</text>
</comment>
<keyword evidence="3" id="KW-0698">rRNA processing</keyword>
<dbReference type="Pfam" id="PF24779">
    <property type="entry name" value="UTP23_sensor"/>
    <property type="match status" value="1"/>
</dbReference>
<evidence type="ECO:0000256" key="6">
    <source>
        <dbReference type="ARBA" id="ARBA00038503"/>
    </source>
</evidence>
<dbReference type="PANTHER" id="PTHR12416">
    <property type="entry name" value="RRNA-PROCESSING PROTEIN UTP23 HOMOLOG"/>
    <property type="match status" value="1"/>
</dbReference>
<dbReference type="AlphaFoldDB" id="A0A0C3CR90"/>
<evidence type="ECO:0000256" key="3">
    <source>
        <dbReference type="ARBA" id="ARBA00022552"/>
    </source>
</evidence>
<dbReference type="EMBL" id="KN822286">
    <property type="protein sequence ID" value="KIM51095.1"/>
    <property type="molecule type" value="Genomic_DNA"/>
</dbReference>
<dbReference type="InParanoid" id="A0A0C3CR90"/>
<organism evidence="10 11">
    <name type="scientific">Scleroderma citrinum Foug A</name>
    <dbReference type="NCBI Taxonomy" id="1036808"/>
    <lineage>
        <taxon>Eukaryota</taxon>
        <taxon>Fungi</taxon>
        <taxon>Dikarya</taxon>
        <taxon>Basidiomycota</taxon>
        <taxon>Agaricomycotina</taxon>
        <taxon>Agaricomycetes</taxon>
        <taxon>Agaricomycetidae</taxon>
        <taxon>Boletales</taxon>
        <taxon>Sclerodermatineae</taxon>
        <taxon>Sclerodermataceae</taxon>
        <taxon>Scleroderma</taxon>
    </lineage>
</organism>
<dbReference type="InterPro" id="IPR029060">
    <property type="entry name" value="PIN-like_dom_sf"/>
</dbReference>
<comment type="subcellular location">
    <subcellularLocation>
        <location evidence="1">Nucleus</location>
        <location evidence="1">Nucleolus</location>
    </subcellularLocation>
</comment>
<feature type="region of interest" description="Disordered" evidence="8">
    <location>
        <begin position="154"/>
        <end position="255"/>
    </location>
</feature>
<keyword evidence="4" id="KW-0539">Nucleus</keyword>
<protein>
    <recommendedName>
        <fullName evidence="7">U three protein 23</fullName>
    </recommendedName>
</protein>
<dbReference type="FunCoup" id="A0A0C3CR90">
    <property type="interactions" value="686"/>
</dbReference>
<dbReference type="CDD" id="cd09865">
    <property type="entry name" value="PIN_ScUtp23p-like"/>
    <property type="match status" value="1"/>
</dbReference>
<keyword evidence="2" id="KW-0690">Ribosome biogenesis</keyword>
<dbReference type="Gene3D" id="3.40.50.1010">
    <property type="entry name" value="5'-nuclease"/>
    <property type="match status" value="1"/>
</dbReference>
<evidence type="ECO:0000256" key="7">
    <source>
        <dbReference type="ARBA" id="ARBA00076388"/>
    </source>
</evidence>
<dbReference type="GO" id="GO:0032040">
    <property type="term" value="C:small-subunit processome"/>
    <property type="evidence" value="ECO:0007669"/>
    <property type="project" value="InterPro"/>
</dbReference>
<dbReference type="HOGENOM" id="CLU_053567_2_1_1"/>
<evidence type="ECO:0000313" key="11">
    <source>
        <dbReference type="Proteomes" id="UP000053989"/>
    </source>
</evidence>
<dbReference type="InterPro" id="IPR057776">
    <property type="entry name" value="UTP23_sensor"/>
</dbReference>
<dbReference type="Pfam" id="PF04900">
    <property type="entry name" value="Fcf1"/>
    <property type="match status" value="1"/>
</dbReference>
<feature type="compositionally biased region" description="Basic residues" evidence="8">
    <location>
        <begin position="236"/>
        <end position="246"/>
    </location>
</feature>
<accession>A0A0C3CR90</accession>